<feature type="compositionally biased region" description="Polar residues" evidence="1">
    <location>
        <begin position="1"/>
        <end position="18"/>
    </location>
</feature>
<dbReference type="EMBL" id="ASPP01013980">
    <property type="protein sequence ID" value="ETO19140.1"/>
    <property type="molecule type" value="Genomic_DNA"/>
</dbReference>
<dbReference type="Proteomes" id="UP000023152">
    <property type="component" value="Unassembled WGS sequence"/>
</dbReference>
<evidence type="ECO:0000313" key="3">
    <source>
        <dbReference type="Proteomes" id="UP000023152"/>
    </source>
</evidence>
<protein>
    <submittedName>
        <fullName evidence="2">Uncharacterized protein</fullName>
    </submittedName>
</protein>
<accession>X6MYM5</accession>
<gene>
    <name evidence="2" type="ORF">RFI_18097</name>
</gene>
<evidence type="ECO:0000256" key="1">
    <source>
        <dbReference type="SAM" id="MobiDB-lite"/>
    </source>
</evidence>
<keyword evidence="3" id="KW-1185">Reference proteome</keyword>
<feature type="region of interest" description="Disordered" evidence="1">
    <location>
        <begin position="1"/>
        <end position="23"/>
    </location>
</feature>
<comment type="caution">
    <text evidence="2">The sequence shown here is derived from an EMBL/GenBank/DDBJ whole genome shotgun (WGS) entry which is preliminary data.</text>
</comment>
<evidence type="ECO:0000313" key="2">
    <source>
        <dbReference type="EMBL" id="ETO19140.1"/>
    </source>
</evidence>
<reference evidence="2 3" key="1">
    <citation type="journal article" date="2013" name="Curr. Biol.">
        <title>The Genome of the Foraminiferan Reticulomyxa filosa.</title>
        <authorList>
            <person name="Glockner G."/>
            <person name="Hulsmann N."/>
            <person name="Schleicher M."/>
            <person name="Noegel A.A."/>
            <person name="Eichinger L."/>
            <person name="Gallinger C."/>
            <person name="Pawlowski J."/>
            <person name="Sierra R."/>
            <person name="Euteneuer U."/>
            <person name="Pillet L."/>
            <person name="Moustafa A."/>
            <person name="Platzer M."/>
            <person name="Groth M."/>
            <person name="Szafranski K."/>
            <person name="Schliwa M."/>
        </authorList>
    </citation>
    <scope>NUCLEOTIDE SEQUENCE [LARGE SCALE GENOMIC DNA]</scope>
</reference>
<proteinExistence type="predicted"/>
<dbReference type="AlphaFoldDB" id="X6MYM5"/>
<organism evidence="2 3">
    <name type="scientific">Reticulomyxa filosa</name>
    <dbReference type="NCBI Taxonomy" id="46433"/>
    <lineage>
        <taxon>Eukaryota</taxon>
        <taxon>Sar</taxon>
        <taxon>Rhizaria</taxon>
        <taxon>Retaria</taxon>
        <taxon>Foraminifera</taxon>
        <taxon>Monothalamids</taxon>
        <taxon>Reticulomyxidae</taxon>
        <taxon>Reticulomyxa</taxon>
    </lineage>
</organism>
<name>X6MYM5_RETFI</name>
<sequence length="129" mass="15100">MTQVTQSKSLQLHPTLSESPEFLESDRTAAEKEIEAHLVKAKCIEAESDPLRQDYKEVVKCIRSFSPKTCTYLSLLDKIKSAEELWPFIYKELLSSKEAQYKHKIISVIGMNMCVFWKEERERERETNK</sequence>